<dbReference type="PANTHER" id="PTHR47992">
    <property type="entry name" value="PROTEIN PHOSPHATASE"/>
    <property type="match status" value="1"/>
</dbReference>
<geneLocation type="plasmid" evidence="2">
    <name>pl1</name>
</geneLocation>
<dbReference type="InterPro" id="IPR001932">
    <property type="entry name" value="PPM-type_phosphatase-like_dom"/>
</dbReference>
<dbReference type="InterPro" id="IPR015655">
    <property type="entry name" value="PP2C"/>
</dbReference>
<dbReference type="SMART" id="SM00332">
    <property type="entry name" value="PP2Cc"/>
    <property type="match status" value="1"/>
</dbReference>
<dbReference type="InterPro" id="IPR036457">
    <property type="entry name" value="PPM-type-like_dom_sf"/>
</dbReference>
<keyword evidence="2" id="KW-0614">Plasmid</keyword>
<feature type="domain" description="PPM-type phosphatase" evidence="1">
    <location>
        <begin position="15"/>
        <end position="252"/>
    </location>
</feature>
<reference evidence="2" key="1">
    <citation type="submission" date="2019-07" db="EMBL/GenBank/DDBJ databases">
        <title>Draft genome Sequence of Chlorobium phaeovibrioides sp. strain PhvTcv-s14, from the Phylum Chlorobi.</title>
        <authorList>
            <person name="Babenko V."/>
            <person name="Boldyreva D."/>
            <person name="Kanygina A."/>
            <person name="Selezneva O."/>
            <person name="Akopiyan T."/>
            <person name="Lunina O."/>
        </authorList>
    </citation>
    <scope>NUCLEOTIDE SEQUENCE [LARGE SCALE GENOMIC DNA]</scope>
    <source>
        <strain evidence="2">GrTcv12</strain>
        <plasmid evidence="2">pl1</plasmid>
    </source>
</reference>
<dbReference type="Proteomes" id="UP000327458">
    <property type="component" value="Plasmid pl1"/>
</dbReference>
<evidence type="ECO:0000313" key="2">
    <source>
        <dbReference type="EMBL" id="KAA6230457.1"/>
    </source>
</evidence>
<dbReference type="AlphaFoldDB" id="A0A5M8I5E7"/>
<organism evidence="2">
    <name type="scientific">Chlorobium phaeovibrioides</name>
    <dbReference type="NCBI Taxonomy" id="1094"/>
    <lineage>
        <taxon>Bacteria</taxon>
        <taxon>Pseudomonadati</taxon>
        <taxon>Chlorobiota</taxon>
        <taxon>Chlorobiia</taxon>
        <taxon>Chlorobiales</taxon>
        <taxon>Chlorobiaceae</taxon>
        <taxon>Chlorobium/Pelodictyon group</taxon>
        <taxon>Chlorobium</taxon>
    </lineage>
</organism>
<dbReference type="PROSITE" id="PS51746">
    <property type="entry name" value="PPM_2"/>
    <property type="match status" value="1"/>
</dbReference>
<dbReference type="Gene3D" id="3.60.40.10">
    <property type="entry name" value="PPM-type phosphatase domain"/>
    <property type="match status" value="1"/>
</dbReference>
<proteinExistence type="predicted"/>
<dbReference type="RefSeq" id="WP_151418909.1">
    <property type="nucleotide sequence ID" value="NZ_CM018433.1"/>
</dbReference>
<dbReference type="EMBL" id="VMRG01000003">
    <property type="protein sequence ID" value="KAA6230457.1"/>
    <property type="molecule type" value="Genomic_DNA"/>
</dbReference>
<sequence length="255" mass="28036">MKLFTRKNISTNESVFGMTDVGMKREGNEDAFLLLPEKHLYIVSDGMGGHNAGEVASQTAVDALQVFFDFNAIQPIPEESKEEVMINAVHEANRQVFEKGLSAPEYSGMGCTLLVAFIDKSTLHVCHVGDSRLYVIDKKKIIQVSTDHSVVMELVQAGQMTKAEARHSYLKNQLTQALGTSPVVRPEYIQRTLKKGDTVLLCTDGLWDMLSDEEIYTIVRKGAKPEEICSKLISKANEAGGNDNITVVIATISGN</sequence>
<accession>A0A5M8I5E7</accession>
<comment type="caution">
    <text evidence="2">The sequence shown here is derived from an EMBL/GenBank/DDBJ whole genome shotgun (WGS) entry which is preliminary data.</text>
</comment>
<dbReference type="GO" id="GO:0004722">
    <property type="term" value="F:protein serine/threonine phosphatase activity"/>
    <property type="evidence" value="ECO:0007669"/>
    <property type="project" value="InterPro"/>
</dbReference>
<name>A0A5M8I5E7_CHLPH</name>
<evidence type="ECO:0000259" key="1">
    <source>
        <dbReference type="PROSITE" id="PS51746"/>
    </source>
</evidence>
<gene>
    <name evidence="2" type="ORF">FP507_10570</name>
</gene>
<dbReference type="SMART" id="SM00331">
    <property type="entry name" value="PP2C_SIG"/>
    <property type="match status" value="1"/>
</dbReference>
<protein>
    <submittedName>
        <fullName evidence="2">Stp1/IreP family PP2C-type Ser/Thr phosphatase</fullName>
    </submittedName>
</protein>
<dbReference type="CDD" id="cd00143">
    <property type="entry name" value="PP2Cc"/>
    <property type="match status" value="1"/>
</dbReference>
<dbReference type="SUPFAM" id="SSF81606">
    <property type="entry name" value="PP2C-like"/>
    <property type="match status" value="1"/>
</dbReference>
<dbReference type="NCBIfam" id="NF033484">
    <property type="entry name" value="Stp1_PP2C_phos"/>
    <property type="match status" value="1"/>
</dbReference>
<dbReference type="Pfam" id="PF13672">
    <property type="entry name" value="PP2C_2"/>
    <property type="match status" value="1"/>
</dbReference>